<evidence type="ECO:0000313" key="2">
    <source>
        <dbReference type="EMBL" id="KAK8057183.1"/>
    </source>
</evidence>
<dbReference type="Proteomes" id="UP001446871">
    <property type="component" value="Unassembled WGS sequence"/>
</dbReference>
<sequence length="184" mass="19928">MVVSLASPPGLMRLFFTWDRDDSLGCLFTRRGPAPPSVLQLRPLQDETGSEAPIDTENDRREESNQNWPYLGLPGIGAYIVENDIERIQDARVSAKQAPVLGGHAVHAANVVNNAHQGVALRLVARRVVVRLPVAKERVQTLDESLVLVNPGALLGPVALQGIVQGGDKHRLHHRGIDGRLGGP</sequence>
<proteinExistence type="predicted"/>
<protein>
    <submittedName>
        <fullName evidence="2">Uncharacterized protein</fullName>
    </submittedName>
</protein>
<feature type="region of interest" description="Disordered" evidence="1">
    <location>
        <begin position="37"/>
        <end position="67"/>
    </location>
</feature>
<accession>A0ABR1UGY1</accession>
<dbReference type="EMBL" id="JAQQWM010000007">
    <property type="protein sequence ID" value="KAK8057183.1"/>
    <property type="molecule type" value="Genomic_DNA"/>
</dbReference>
<organism evidence="2 3">
    <name type="scientific">Apiospora saccharicola</name>
    <dbReference type="NCBI Taxonomy" id="335842"/>
    <lineage>
        <taxon>Eukaryota</taxon>
        <taxon>Fungi</taxon>
        <taxon>Dikarya</taxon>
        <taxon>Ascomycota</taxon>
        <taxon>Pezizomycotina</taxon>
        <taxon>Sordariomycetes</taxon>
        <taxon>Xylariomycetidae</taxon>
        <taxon>Amphisphaeriales</taxon>
        <taxon>Apiosporaceae</taxon>
        <taxon>Apiospora</taxon>
    </lineage>
</organism>
<reference evidence="2 3" key="1">
    <citation type="submission" date="2023-01" db="EMBL/GenBank/DDBJ databases">
        <title>Analysis of 21 Apiospora genomes using comparative genomics revels a genus with tremendous synthesis potential of carbohydrate active enzymes and secondary metabolites.</title>
        <authorList>
            <person name="Sorensen T."/>
        </authorList>
    </citation>
    <scope>NUCLEOTIDE SEQUENCE [LARGE SCALE GENOMIC DNA]</scope>
    <source>
        <strain evidence="2 3">CBS 83171</strain>
    </source>
</reference>
<name>A0ABR1UGY1_9PEZI</name>
<gene>
    <name evidence="2" type="ORF">PG996_011120</name>
</gene>
<evidence type="ECO:0000256" key="1">
    <source>
        <dbReference type="SAM" id="MobiDB-lite"/>
    </source>
</evidence>
<keyword evidence="3" id="KW-1185">Reference proteome</keyword>
<comment type="caution">
    <text evidence="2">The sequence shown here is derived from an EMBL/GenBank/DDBJ whole genome shotgun (WGS) entry which is preliminary data.</text>
</comment>
<evidence type="ECO:0000313" key="3">
    <source>
        <dbReference type="Proteomes" id="UP001446871"/>
    </source>
</evidence>